<evidence type="ECO:0000313" key="6">
    <source>
        <dbReference type="RefSeq" id="XP_035538642.1"/>
    </source>
</evidence>
<dbReference type="GeneID" id="108997691"/>
<keyword evidence="5" id="KW-1185">Reference proteome</keyword>
<dbReference type="GO" id="GO:0007015">
    <property type="term" value="P:actin filament organization"/>
    <property type="evidence" value="ECO:0000318"/>
    <property type="project" value="GO_Central"/>
</dbReference>
<dbReference type="PRINTS" id="PR00449">
    <property type="entry name" value="RASTRNSFRMNG"/>
</dbReference>
<dbReference type="GO" id="GO:0032956">
    <property type="term" value="P:regulation of actin cytoskeleton organization"/>
    <property type="evidence" value="ECO:0000318"/>
    <property type="project" value="GO_Central"/>
</dbReference>
<dbReference type="InParanoid" id="A0A6P9E716"/>
<dbReference type="GO" id="GO:0007264">
    <property type="term" value="P:small GTPase-mediated signal transduction"/>
    <property type="evidence" value="ECO:0007669"/>
    <property type="project" value="InterPro"/>
</dbReference>
<dbReference type="InterPro" id="IPR005225">
    <property type="entry name" value="Small_GTP-bd"/>
</dbReference>
<dbReference type="PANTHER" id="PTHR24072">
    <property type="entry name" value="RHO FAMILY GTPASE"/>
    <property type="match status" value="1"/>
</dbReference>
<dbReference type="InterPro" id="IPR001806">
    <property type="entry name" value="Small_GTPase"/>
</dbReference>
<dbReference type="GO" id="GO:0008360">
    <property type="term" value="P:regulation of cell shape"/>
    <property type="evidence" value="ECO:0000318"/>
    <property type="project" value="GO_Central"/>
</dbReference>
<dbReference type="GO" id="GO:0007165">
    <property type="term" value="P:signal transduction"/>
    <property type="evidence" value="ECO:0000318"/>
    <property type="project" value="GO_Central"/>
</dbReference>
<dbReference type="OrthoDB" id="8830751at2759"/>
<dbReference type="SMART" id="SM00173">
    <property type="entry name" value="RAS"/>
    <property type="match status" value="1"/>
</dbReference>
<accession>A0A6P9E716</accession>
<dbReference type="SMART" id="SM00176">
    <property type="entry name" value="RAN"/>
    <property type="match status" value="1"/>
</dbReference>
<protein>
    <submittedName>
        <fullName evidence="6">Rac-like GTP-binding protein ARAC1 isoform X1</fullName>
    </submittedName>
</protein>
<dbReference type="GO" id="GO:0042995">
    <property type="term" value="C:cell projection"/>
    <property type="evidence" value="ECO:0000318"/>
    <property type="project" value="GO_Central"/>
</dbReference>
<dbReference type="GO" id="GO:0005525">
    <property type="term" value="F:GTP binding"/>
    <property type="evidence" value="ECO:0000318"/>
    <property type="project" value="GO_Central"/>
</dbReference>
<organism evidence="5 6">
    <name type="scientific">Juglans regia</name>
    <name type="common">English walnut</name>
    <dbReference type="NCBI Taxonomy" id="51240"/>
    <lineage>
        <taxon>Eukaryota</taxon>
        <taxon>Viridiplantae</taxon>
        <taxon>Streptophyta</taxon>
        <taxon>Embryophyta</taxon>
        <taxon>Tracheophyta</taxon>
        <taxon>Spermatophyta</taxon>
        <taxon>Magnoliopsida</taxon>
        <taxon>eudicotyledons</taxon>
        <taxon>Gunneridae</taxon>
        <taxon>Pentapetalae</taxon>
        <taxon>rosids</taxon>
        <taxon>fabids</taxon>
        <taxon>Fagales</taxon>
        <taxon>Juglandaceae</taxon>
        <taxon>Juglans</taxon>
    </lineage>
</organism>
<dbReference type="GO" id="GO:0019901">
    <property type="term" value="F:protein kinase binding"/>
    <property type="evidence" value="ECO:0000318"/>
    <property type="project" value="GO_Central"/>
</dbReference>
<evidence type="ECO:0000313" key="5">
    <source>
        <dbReference type="Proteomes" id="UP000235220"/>
    </source>
</evidence>
<dbReference type="PROSITE" id="PS51420">
    <property type="entry name" value="RHO"/>
    <property type="match status" value="1"/>
</dbReference>
<name>A0A6P9E716_JUGRE</name>
<dbReference type="SMART" id="SM00174">
    <property type="entry name" value="RHO"/>
    <property type="match status" value="1"/>
</dbReference>
<dbReference type="AlphaFoldDB" id="A0A6P9E716"/>
<evidence type="ECO:0000256" key="1">
    <source>
        <dbReference type="ARBA" id="ARBA00010142"/>
    </source>
</evidence>
<dbReference type="NCBIfam" id="TIGR00231">
    <property type="entry name" value="small_GTP"/>
    <property type="match status" value="1"/>
</dbReference>
<dbReference type="InterPro" id="IPR003578">
    <property type="entry name" value="Small_GTPase_Rho"/>
</dbReference>
<evidence type="ECO:0000256" key="2">
    <source>
        <dbReference type="ARBA" id="ARBA00022741"/>
    </source>
</evidence>
<keyword evidence="3" id="KW-0342">GTP-binding</keyword>
<dbReference type="Pfam" id="PF00071">
    <property type="entry name" value="Ras"/>
    <property type="match status" value="1"/>
</dbReference>
<dbReference type="SMART" id="SM00175">
    <property type="entry name" value="RAB"/>
    <property type="match status" value="1"/>
</dbReference>
<dbReference type="GO" id="GO:0031410">
    <property type="term" value="C:cytoplasmic vesicle"/>
    <property type="evidence" value="ECO:0000318"/>
    <property type="project" value="GO_Central"/>
</dbReference>
<reference evidence="6" key="1">
    <citation type="submission" date="2025-08" db="UniProtKB">
        <authorList>
            <consortium name="RefSeq"/>
        </authorList>
    </citation>
    <scope>IDENTIFICATION</scope>
    <source>
        <tissue evidence="6">Leaves</tissue>
    </source>
</reference>
<dbReference type="Gene3D" id="3.40.50.300">
    <property type="entry name" value="P-loop containing nucleotide triphosphate hydrolases"/>
    <property type="match status" value="1"/>
</dbReference>
<dbReference type="PROSITE" id="PS51419">
    <property type="entry name" value="RAB"/>
    <property type="match status" value="1"/>
</dbReference>
<dbReference type="GO" id="GO:0007163">
    <property type="term" value="P:establishment or maintenance of cell polarity"/>
    <property type="evidence" value="ECO:0000318"/>
    <property type="project" value="GO_Central"/>
</dbReference>
<keyword evidence="2" id="KW-0547">Nucleotide-binding</keyword>
<dbReference type="InterPro" id="IPR027417">
    <property type="entry name" value="P-loop_NTPase"/>
</dbReference>
<dbReference type="SUPFAM" id="SSF52540">
    <property type="entry name" value="P-loop containing nucleoside triphosphate hydrolases"/>
    <property type="match status" value="1"/>
</dbReference>
<dbReference type="GO" id="GO:0005856">
    <property type="term" value="C:cytoskeleton"/>
    <property type="evidence" value="ECO:0000318"/>
    <property type="project" value="GO_Central"/>
</dbReference>
<dbReference type="Proteomes" id="UP000235220">
    <property type="component" value="Chromosome 11"/>
</dbReference>
<dbReference type="RefSeq" id="XP_035538642.1">
    <property type="nucleotide sequence ID" value="XM_035682749.1"/>
</dbReference>
<proteinExistence type="inferred from homology"/>
<dbReference type="GO" id="GO:0030865">
    <property type="term" value="P:cortical cytoskeleton organization"/>
    <property type="evidence" value="ECO:0000318"/>
    <property type="project" value="GO_Central"/>
</dbReference>
<dbReference type="PROSITE" id="PS51421">
    <property type="entry name" value="RAS"/>
    <property type="match status" value="1"/>
</dbReference>
<evidence type="ECO:0000256" key="3">
    <source>
        <dbReference type="ARBA" id="ARBA00023134"/>
    </source>
</evidence>
<comment type="similarity">
    <text evidence="1">Belongs to the small GTPase superfamily. Rho family.</text>
</comment>
<sequence length="235" mass="26135">MSASRFIKCVTVGDGAVGKTCLLISYTSNTFPTDYVPTVFDNFSANVVVNGSTVNLGLWDTAGQEDYNRLRPLSYRGADVFILAFSLISKASYENVSKKWIPELKHYAPGVPIVLVGTKLDLRDDKQFFIDHPGAVPISTAQVKNFVILEDSSIVLSFSSFPQVRLFFNFLILELFFYFKGEELRKLIGAPAYIECSSKTQENVKAVFDAAIRVVLQPPKQKKKKSKAQKACAIL</sequence>
<evidence type="ECO:0000256" key="4">
    <source>
        <dbReference type="ARBA" id="ARBA00023288"/>
    </source>
</evidence>
<gene>
    <name evidence="6" type="primary">LOC108997691</name>
</gene>
<dbReference type="GO" id="GO:0005886">
    <property type="term" value="C:plasma membrane"/>
    <property type="evidence" value="ECO:0000318"/>
    <property type="project" value="GO_Central"/>
</dbReference>
<dbReference type="GO" id="GO:0003924">
    <property type="term" value="F:GTPase activity"/>
    <property type="evidence" value="ECO:0000318"/>
    <property type="project" value="GO_Central"/>
</dbReference>
<dbReference type="FunFam" id="3.40.50.300:FF:000118">
    <property type="entry name" value="Rho-related GTP-binding protein RhoG"/>
    <property type="match status" value="1"/>
</dbReference>
<dbReference type="CDD" id="cd04133">
    <property type="entry name" value="Rop_like"/>
    <property type="match status" value="1"/>
</dbReference>
<keyword evidence="4" id="KW-0449">Lipoprotein</keyword>